<evidence type="ECO:0000313" key="1">
    <source>
        <dbReference type="EMBL" id="WAR24202.1"/>
    </source>
</evidence>
<accession>A0ABY7FPY5</accession>
<gene>
    <name evidence="1" type="ORF">MAR_037871</name>
</gene>
<name>A0ABY7FPY5_MYAAR</name>
<reference evidence="1" key="1">
    <citation type="submission" date="2022-11" db="EMBL/GenBank/DDBJ databases">
        <title>Centuries of genome instability and evolution in soft-shell clam transmissible cancer (bioRxiv).</title>
        <authorList>
            <person name="Hart S.F.M."/>
            <person name="Yonemitsu M.A."/>
            <person name="Giersch R.M."/>
            <person name="Beal B.F."/>
            <person name="Arriagada G."/>
            <person name="Davis B.W."/>
            <person name="Ostrander E.A."/>
            <person name="Goff S.P."/>
            <person name="Metzger M.J."/>
        </authorList>
    </citation>
    <scope>NUCLEOTIDE SEQUENCE</scope>
    <source>
        <strain evidence="1">MELC-2E11</strain>
        <tissue evidence="1">Siphon/mantle</tissue>
    </source>
</reference>
<sequence>MGLMIDIMTDADMQWGINVHFVRSGSPKTSDWGTFPGQTALLTDNTTVTTGYHTAQGLVWLWNGVFSYSWINWIAPETKPRVLTPSDPLNVLAVVAFISGFQKHRSPGADNGTKQLNGKLSSSLHDPRMFTHQRYVISS</sequence>
<feature type="non-terminal residue" evidence="1">
    <location>
        <position position="1"/>
    </location>
</feature>
<dbReference type="Proteomes" id="UP001164746">
    <property type="component" value="Chromosome 13"/>
</dbReference>
<protein>
    <submittedName>
        <fullName evidence="1">Uncharacterized protein</fullName>
    </submittedName>
</protein>
<evidence type="ECO:0000313" key="2">
    <source>
        <dbReference type="Proteomes" id="UP001164746"/>
    </source>
</evidence>
<proteinExistence type="predicted"/>
<dbReference type="EMBL" id="CP111024">
    <property type="protein sequence ID" value="WAR24202.1"/>
    <property type="molecule type" value="Genomic_DNA"/>
</dbReference>
<organism evidence="1 2">
    <name type="scientific">Mya arenaria</name>
    <name type="common">Soft-shell clam</name>
    <dbReference type="NCBI Taxonomy" id="6604"/>
    <lineage>
        <taxon>Eukaryota</taxon>
        <taxon>Metazoa</taxon>
        <taxon>Spiralia</taxon>
        <taxon>Lophotrochozoa</taxon>
        <taxon>Mollusca</taxon>
        <taxon>Bivalvia</taxon>
        <taxon>Autobranchia</taxon>
        <taxon>Heteroconchia</taxon>
        <taxon>Euheterodonta</taxon>
        <taxon>Imparidentia</taxon>
        <taxon>Neoheterodontei</taxon>
        <taxon>Myida</taxon>
        <taxon>Myoidea</taxon>
        <taxon>Myidae</taxon>
        <taxon>Mya</taxon>
    </lineage>
</organism>
<keyword evidence="2" id="KW-1185">Reference proteome</keyword>